<evidence type="ECO:0000313" key="3">
    <source>
        <dbReference type="Proteomes" id="UP001367771"/>
    </source>
</evidence>
<organism evidence="2 3">
    <name type="scientific">Sphingomonas kyungheensis</name>
    <dbReference type="NCBI Taxonomy" id="1069987"/>
    <lineage>
        <taxon>Bacteria</taxon>
        <taxon>Pseudomonadati</taxon>
        <taxon>Pseudomonadota</taxon>
        <taxon>Alphaproteobacteria</taxon>
        <taxon>Sphingomonadales</taxon>
        <taxon>Sphingomonadaceae</taxon>
        <taxon>Sphingomonas</taxon>
    </lineage>
</organism>
<dbReference type="Proteomes" id="UP001367771">
    <property type="component" value="Unassembled WGS sequence"/>
</dbReference>
<protein>
    <submittedName>
        <fullName evidence="2">HK97-gp10 family putative phage morphogenesis protein</fullName>
    </submittedName>
</protein>
<gene>
    <name evidence="2" type="ORF">V8201_11700</name>
</gene>
<sequence length="134" mass="14232">MARGGLGRLARSLDNHVSRALYAAGQLVEDEAKGSITRGSAGGQKGGKHQHVPSLPGQPPNEEFGGLRGNIETIQEEPFKVIVSSNAEYSQHLEFGTSKMAARPFMGPAINQPRDEVSKLIAAGVKRAAQDAKE</sequence>
<evidence type="ECO:0000256" key="1">
    <source>
        <dbReference type="SAM" id="MobiDB-lite"/>
    </source>
</evidence>
<name>A0ABU8H448_9SPHN</name>
<dbReference type="NCBIfam" id="TIGR01725">
    <property type="entry name" value="phge_HK97_gp10"/>
    <property type="match status" value="1"/>
</dbReference>
<accession>A0ABU8H448</accession>
<evidence type="ECO:0000313" key="2">
    <source>
        <dbReference type="EMBL" id="MEI5687743.1"/>
    </source>
</evidence>
<dbReference type="RefSeq" id="WP_336545381.1">
    <property type="nucleotide sequence ID" value="NZ_JBBBDM010000004.1"/>
</dbReference>
<proteinExistence type="predicted"/>
<dbReference type="EMBL" id="JBBBDM010000004">
    <property type="protein sequence ID" value="MEI5687743.1"/>
    <property type="molecule type" value="Genomic_DNA"/>
</dbReference>
<feature type="region of interest" description="Disordered" evidence="1">
    <location>
        <begin position="32"/>
        <end position="67"/>
    </location>
</feature>
<keyword evidence="3" id="KW-1185">Reference proteome</keyword>
<comment type="caution">
    <text evidence="2">The sequence shown here is derived from an EMBL/GenBank/DDBJ whole genome shotgun (WGS) entry which is preliminary data.</text>
</comment>
<dbReference type="InterPro" id="IPR010064">
    <property type="entry name" value="HK97-gp10_tail"/>
</dbReference>
<reference evidence="2 3" key="1">
    <citation type="journal article" date="2013" name="Int. J. Syst. Evol. Microbiol.">
        <title>Sphingomonas kyungheensis sp. nov., a bacterium with ginsenoside-converting activity isolated from soil of a ginseng field.</title>
        <authorList>
            <person name="Son H.M."/>
            <person name="Yang J.E."/>
            <person name="Park Y."/>
            <person name="Han C.K."/>
            <person name="Kim S.G."/>
            <person name="Kook M."/>
            <person name="Yi T.H."/>
        </authorList>
    </citation>
    <scope>NUCLEOTIDE SEQUENCE [LARGE SCALE GENOMIC DNA]</scope>
    <source>
        <strain evidence="2 3">LMG 26582</strain>
    </source>
</reference>